<reference evidence="6 7" key="1">
    <citation type="submission" date="2020-08" db="EMBL/GenBank/DDBJ databases">
        <title>Sequencing the genomes of 1000 actinobacteria strains.</title>
        <authorList>
            <person name="Klenk H.-P."/>
        </authorList>
    </citation>
    <scope>NUCLEOTIDE SEQUENCE [LARGE SCALE GENOMIC DNA]</scope>
    <source>
        <strain evidence="6 7">DSM 45582</strain>
    </source>
</reference>
<dbReference type="RefSeq" id="WP_184478833.1">
    <property type="nucleotide sequence ID" value="NZ_JACHIV010000001.1"/>
</dbReference>
<dbReference type="InterPro" id="IPR003593">
    <property type="entry name" value="AAA+_ATPase"/>
</dbReference>
<dbReference type="InterPro" id="IPR027417">
    <property type="entry name" value="P-loop_NTPase"/>
</dbReference>
<evidence type="ECO:0000256" key="2">
    <source>
        <dbReference type="ARBA" id="ARBA00023125"/>
    </source>
</evidence>
<dbReference type="Proteomes" id="UP000580474">
    <property type="component" value="Unassembled WGS sequence"/>
</dbReference>
<keyword evidence="7" id="KW-1185">Reference proteome</keyword>
<dbReference type="PROSITE" id="PS50043">
    <property type="entry name" value="HTH_LUXR_2"/>
    <property type="match status" value="1"/>
</dbReference>
<dbReference type="PROSITE" id="PS00622">
    <property type="entry name" value="HTH_LUXR_1"/>
    <property type="match status" value="1"/>
</dbReference>
<dbReference type="Pfam" id="PF00196">
    <property type="entry name" value="GerE"/>
    <property type="match status" value="1"/>
</dbReference>
<accession>A0A840NAW3</accession>
<dbReference type="Gene3D" id="1.10.10.10">
    <property type="entry name" value="Winged helix-like DNA-binding domain superfamily/Winged helix DNA-binding domain"/>
    <property type="match status" value="1"/>
</dbReference>
<proteinExistence type="predicted"/>
<evidence type="ECO:0000313" key="7">
    <source>
        <dbReference type="Proteomes" id="UP000580474"/>
    </source>
</evidence>
<dbReference type="PRINTS" id="PR00038">
    <property type="entry name" value="HTHLUXR"/>
</dbReference>
<dbReference type="InterPro" id="IPR036388">
    <property type="entry name" value="WH-like_DNA-bd_sf"/>
</dbReference>
<evidence type="ECO:0000259" key="5">
    <source>
        <dbReference type="PROSITE" id="PS50043"/>
    </source>
</evidence>
<feature type="domain" description="HTH luxR-type" evidence="5">
    <location>
        <begin position="373"/>
        <end position="438"/>
    </location>
</feature>
<dbReference type="SUPFAM" id="SSF46894">
    <property type="entry name" value="C-terminal effector domain of the bipartite response regulators"/>
    <property type="match status" value="1"/>
</dbReference>
<dbReference type="PANTHER" id="PTHR44688:SF16">
    <property type="entry name" value="DNA-BINDING TRANSCRIPTIONAL ACTIVATOR DEVR_DOSR"/>
    <property type="match status" value="1"/>
</dbReference>
<dbReference type="GO" id="GO:0003677">
    <property type="term" value="F:DNA binding"/>
    <property type="evidence" value="ECO:0007669"/>
    <property type="project" value="UniProtKB-KW"/>
</dbReference>
<sequence length="448" mass="47284">MIREDMAFEAGEGFEGREGALAVLRGALRESAPRGRLVVVRGAAGSGRSTLLRTTARRWIAEGVRAAPVRPVSGTLIDGFDAVLHTLRAHFDRFADPGLIDRISKLSRLRARAAEDPAEGPAVVAELTEVFDRLGRLGPTALLFDDVDRIVDPALLLITARRPGCLVVAAVRDPATPAGAELAALADEVIDLGPLDEHAVAATAGDGVHPDLLRSLRTALGPLYGNPGTVLGTLERLHRDRRLTTSPGRTRLRDPGSPVPLPEDHDLVNRARELGDVAPRLLAAVAAVVALDMDDLPAVADVLGTELATCGRTLDRLVDAELLVADVDGRLSCLCAALADSAAAAHPDAVRGIRALGTAAPVAPLRPVAAAPPKSGARPWTRTEHRIVDLIGGGRTNRQIATALGVSEKTVEKHLTRLFTKSGCRSRVELVTTRLRGAAPEERLGRAS</sequence>
<dbReference type="InterPro" id="IPR041664">
    <property type="entry name" value="AAA_16"/>
</dbReference>
<evidence type="ECO:0000256" key="1">
    <source>
        <dbReference type="ARBA" id="ARBA00023015"/>
    </source>
</evidence>
<evidence type="ECO:0000313" key="6">
    <source>
        <dbReference type="EMBL" id="MBB5069100.1"/>
    </source>
</evidence>
<dbReference type="SUPFAM" id="SSF52540">
    <property type="entry name" value="P-loop containing nucleoside triphosphate hydrolases"/>
    <property type="match status" value="1"/>
</dbReference>
<comment type="caution">
    <text evidence="6">The sequence shown here is derived from an EMBL/GenBank/DDBJ whole genome shotgun (WGS) entry which is preliminary data.</text>
</comment>
<dbReference type="InterPro" id="IPR000792">
    <property type="entry name" value="Tscrpt_reg_LuxR_C"/>
</dbReference>
<feature type="region of interest" description="Disordered" evidence="4">
    <location>
        <begin position="243"/>
        <end position="262"/>
    </location>
</feature>
<dbReference type="Pfam" id="PF13191">
    <property type="entry name" value="AAA_16"/>
    <property type="match status" value="1"/>
</dbReference>
<name>A0A840NAW3_9PSEU</name>
<dbReference type="SMART" id="SM00421">
    <property type="entry name" value="HTH_LUXR"/>
    <property type="match status" value="1"/>
</dbReference>
<keyword evidence="2 6" id="KW-0238">DNA-binding</keyword>
<gene>
    <name evidence="6" type="ORF">BJ969_002188</name>
</gene>
<dbReference type="InterPro" id="IPR016032">
    <property type="entry name" value="Sig_transdc_resp-reg_C-effctor"/>
</dbReference>
<dbReference type="GO" id="GO:0006355">
    <property type="term" value="P:regulation of DNA-templated transcription"/>
    <property type="evidence" value="ECO:0007669"/>
    <property type="project" value="InterPro"/>
</dbReference>
<evidence type="ECO:0000256" key="3">
    <source>
        <dbReference type="ARBA" id="ARBA00023163"/>
    </source>
</evidence>
<dbReference type="SMART" id="SM00382">
    <property type="entry name" value="AAA"/>
    <property type="match status" value="1"/>
</dbReference>
<keyword evidence="3" id="KW-0804">Transcription</keyword>
<dbReference type="EMBL" id="JACHIV010000001">
    <property type="protein sequence ID" value="MBB5069100.1"/>
    <property type="molecule type" value="Genomic_DNA"/>
</dbReference>
<dbReference type="PANTHER" id="PTHR44688">
    <property type="entry name" value="DNA-BINDING TRANSCRIPTIONAL ACTIVATOR DEVR_DOSR"/>
    <property type="match status" value="1"/>
</dbReference>
<dbReference type="AlphaFoldDB" id="A0A840NAW3"/>
<organism evidence="6 7">
    <name type="scientific">Saccharopolyspora gloriosae</name>
    <dbReference type="NCBI Taxonomy" id="455344"/>
    <lineage>
        <taxon>Bacteria</taxon>
        <taxon>Bacillati</taxon>
        <taxon>Actinomycetota</taxon>
        <taxon>Actinomycetes</taxon>
        <taxon>Pseudonocardiales</taxon>
        <taxon>Pseudonocardiaceae</taxon>
        <taxon>Saccharopolyspora</taxon>
    </lineage>
</organism>
<protein>
    <submittedName>
        <fullName evidence="6">DNA-binding CsgD family transcriptional regulator</fullName>
    </submittedName>
</protein>
<keyword evidence="1" id="KW-0805">Transcription regulation</keyword>
<dbReference type="CDD" id="cd06170">
    <property type="entry name" value="LuxR_C_like"/>
    <property type="match status" value="1"/>
</dbReference>
<evidence type="ECO:0000256" key="4">
    <source>
        <dbReference type="SAM" id="MobiDB-lite"/>
    </source>
</evidence>